<dbReference type="SUPFAM" id="SSF102405">
    <property type="entry name" value="MCP/YpsA-like"/>
    <property type="match status" value="1"/>
</dbReference>
<dbReference type="OrthoDB" id="9801098at2"/>
<keyword evidence="3" id="KW-1185">Reference proteome</keyword>
<dbReference type="InterPro" id="IPR031100">
    <property type="entry name" value="LOG_fam"/>
</dbReference>
<gene>
    <name evidence="2" type="ORF">F8O02_08790</name>
</gene>
<dbReference type="Pfam" id="PF03641">
    <property type="entry name" value="Lysine_decarbox"/>
    <property type="match status" value="1"/>
</dbReference>
<dbReference type="EMBL" id="WBKA01000009">
    <property type="protein sequence ID" value="KAB1631120.1"/>
    <property type="molecule type" value="Genomic_DNA"/>
</dbReference>
<reference evidence="2 3" key="1">
    <citation type="submission" date="2019-09" db="EMBL/GenBank/DDBJ databases">
        <title>Phylogeny of genus Pseudoclavibacter and closely related genus.</title>
        <authorList>
            <person name="Li Y."/>
        </authorList>
    </citation>
    <scope>NUCLEOTIDE SEQUENCE [LARGE SCALE GENOMIC DNA]</scope>
    <source>
        <strain evidence="2 3">JCM 16921</strain>
    </source>
</reference>
<proteinExistence type="predicted"/>
<accession>A0A7C8FWI1</accession>
<dbReference type="PANTHER" id="PTHR43393">
    <property type="entry name" value="CYTOKININ RIBOSIDE 5'-MONOPHOSPHATE PHOSPHORIBOHYDROLASE"/>
    <property type="match status" value="1"/>
</dbReference>
<protein>
    <submittedName>
        <fullName evidence="2">LOG family protein</fullName>
    </submittedName>
</protein>
<feature type="region of interest" description="Disordered" evidence="1">
    <location>
        <begin position="211"/>
        <end position="245"/>
    </location>
</feature>
<evidence type="ECO:0000256" key="1">
    <source>
        <dbReference type="SAM" id="MobiDB-lite"/>
    </source>
</evidence>
<feature type="compositionally biased region" description="Basic and acidic residues" evidence="1">
    <location>
        <begin position="232"/>
        <end position="245"/>
    </location>
</feature>
<dbReference type="AlphaFoldDB" id="A0A7C8FWI1"/>
<dbReference type="PANTHER" id="PTHR43393:SF2">
    <property type="entry name" value="CYTOKININ RIBOSIDE 5'-MONOPHOSPHATE PHOSPHORIBOHYDROLASE"/>
    <property type="match status" value="1"/>
</dbReference>
<evidence type="ECO:0000313" key="3">
    <source>
        <dbReference type="Proteomes" id="UP000481339"/>
    </source>
</evidence>
<sequence>MSTDTDTELERLVDEIIVAAGIDQNADLIHHILVDGIRIGRDRADRLDLKIASSALGEMRQAFRMFARFRGRDKVTVFGSARTRPDDVLYRMAREVARRLAAHDWMVVTGAGPGIMQAATEGAGRDHSIGVSIRLPFESLNPAFDDADGGSLVQMKYFFTRKLMLVKESKGFVVIPGGFGTFDELFELLTLQQTGKAVPVPIVLLDRPAGPTAQDAPAAPTAAAAAEGTNAEPREERWNGGEHPHPGTGYWAGMRRFAEEQLVPASLIAADDLDRVLITDDVDRAVEEILGFWRDYDSLRWVGPRLVLRLRHAPTDAELADLQERFGRLSPDLPIQRTAPLRPEIRDDDRVELPRILLQPAPQQIGRLHQLIRAINALPSAGR</sequence>
<dbReference type="Proteomes" id="UP000481339">
    <property type="component" value="Unassembled WGS sequence"/>
</dbReference>
<organism evidence="2 3">
    <name type="scientific">Pseudoclavibacter caeni</name>
    <dbReference type="NCBI Taxonomy" id="908846"/>
    <lineage>
        <taxon>Bacteria</taxon>
        <taxon>Bacillati</taxon>
        <taxon>Actinomycetota</taxon>
        <taxon>Actinomycetes</taxon>
        <taxon>Micrococcales</taxon>
        <taxon>Microbacteriaceae</taxon>
        <taxon>Pseudoclavibacter</taxon>
    </lineage>
</organism>
<dbReference type="RefSeq" id="WP_158036869.1">
    <property type="nucleotide sequence ID" value="NZ_BAAAZV010000016.1"/>
</dbReference>
<dbReference type="InterPro" id="IPR052341">
    <property type="entry name" value="LOG_family_nucleotidases"/>
</dbReference>
<comment type="caution">
    <text evidence="2">The sequence shown here is derived from an EMBL/GenBank/DDBJ whole genome shotgun (WGS) entry which is preliminary data.</text>
</comment>
<name>A0A7C8FWI1_9MICO</name>
<feature type="compositionally biased region" description="Low complexity" evidence="1">
    <location>
        <begin position="211"/>
        <end position="231"/>
    </location>
</feature>
<dbReference type="GO" id="GO:0005829">
    <property type="term" value="C:cytosol"/>
    <property type="evidence" value="ECO:0007669"/>
    <property type="project" value="TreeGrafter"/>
</dbReference>
<evidence type="ECO:0000313" key="2">
    <source>
        <dbReference type="EMBL" id="KAB1631120.1"/>
    </source>
</evidence>
<dbReference type="Gene3D" id="3.40.50.450">
    <property type="match status" value="1"/>
</dbReference>